<dbReference type="GO" id="GO:0015074">
    <property type="term" value="P:DNA integration"/>
    <property type="evidence" value="ECO:0007669"/>
    <property type="project" value="InterPro"/>
</dbReference>
<evidence type="ECO:0008006" key="4">
    <source>
        <dbReference type="Google" id="ProtNLM"/>
    </source>
</evidence>
<evidence type="ECO:0000256" key="1">
    <source>
        <dbReference type="ARBA" id="ARBA00023172"/>
    </source>
</evidence>
<protein>
    <recommendedName>
        <fullName evidence="4">Integrase</fullName>
    </recommendedName>
</protein>
<dbReference type="InterPro" id="IPR052925">
    <property type="entry name" value="Phage_Integrase-like_Recomb"/>
</dbReference>
<reference evidence="2 3" key="1">
    <citation type="journal article" date="2015" name="Genome Biol. Evol.">
        <title>Comparative Genomics of a Bacterivorous Green Alga Reveals Evolutionary Causalities and Consequences of Phago-Mixotrophic Mode of Nutrition.</title>
        <authorList>
            <person name="Burns J.A."/>
            <person name="Paasch A."/>
            <person name="Narechania A."/>
            <person name="Kim E."/>
        </authorList>
    </citation>
    <scope>NUCLEOTIDE SEQUENCE [LARGE SCALE GENOMIC DNA]</scope>
    <source>
        <strain evidence="2 3">PLY_AMNH</strain>
    </source>
</reference>
<accession>A0AAE0LD63</accession>
<dbReference type="InterPro" id="IPR011010">
    <property type="entry name" value="DNA_brk_join_enz"/>
</dbReference>
<evidence type="ECO:0000313" key="3">
    <source>
        <dbReference type="Proteomes" id="UP001190700"/>
    </source>
</evidence>
<dbReference type="SUPFAM" id="SSF56349">
    <property type="entry name" value="DNA breaking-rejoining enzymes"/>
    <property type="match status" value="1"/>
</dbReference>
<gene>
    <name evidence="2" type="ORF">CYMTET_11438</name>
</gene>
<organism evidence="2 3">
    <name type="scientific">Cymbomonas tetramitiformis</name>
    <dbReference type="NCBI Taxonomy" id="36881"/>
    <lineage>
        <taxon>Eukaryota</taxon>
        <taxon>Viridiplantae</taxon>
        <taxon>Chlorophyta</taxon>
        <taxon>Pyramimonadophyceae</taxon>
        <taxon>Pyramimonadales</taxon>
        <taxon>Pyramimonadaceae</taxon>
        <taxon>Cymbomonas</taxon>
    </lineage>
</organism>
<keyword evidence="3" id="KW-1185">Reference proteome</keyword>
<keyword evidence="1" id="KW-0233">DNA recombination</keyword>
<dbReference type="InterPro" id="IPR013762">
    <property type="entry name" value="Integrase-like_cat_sf"/>
</dbReference>
<dbReference type="GO" id="GO:0003677">
    <property type="term" value="F:DNA binding"/>
    <property type="evidence" value="ECO:0007669"/>
    <property type="project" value="InterPro"/>
</dbReference>
<dbReference type="AlphaFoldDB" id="A0AAE0LD63"/>
<comment type="caution">
    <text evidence="2">The sequence shown here is derived from an EMBL/GenBank/DDBJ whole genome shotgun (WGS) entry which is preliminary data.</text>
</comment>
<name>A0AAE0LD63_9CHLO</name>
<dbReference type="GO" id="GO:0006310">
    <property type="term" value="P:DNA recombination"/>
    <property type="evidence" value="ECO:0007669"/>
    <property type="project" value="UniProtKB-KW"/>
</dbReference>
<dbReference type="PANTHER" id="PTHR34605:SF5">
    <property type="entry name" value="INTEGRASE_RECOMBINASE XERD HOMOLOG"/>
    <property type="match status" value="1"/>
</dbReference>
<sequence length="119" mass="13106">MSVPSKPKAPLLSYTNAAGGQVALTHAVFDHWLRDKLKAAGLQPQKYSGHSFRRGAATLEFAQRMARILVKNWGDWVSDAVDEYHTMTPVQRLAILKVVSESMAAACGRQMLVPARMVV</sequence>
<evidence type="ECO:0000313" key="2">
    <source>
        <dbReference type="EMBL" id="KAK3280742.1"/>
    </source>
</evidence>
<dbReference type="EMBL" id="LGRX02004285">
    <property type="protein sequence ID" value="KAK3280742.1"/>
    <property type="molecule type" value="Genomic_DNA"/>
</dbReference>
<proteinExistence type="predicted"/>
<dbReference type="Proteomes" id="UP001190700">
    <property type="component" value="Unassembled WGS sequence"/>
</dbReference>
<dbReference type="PANTHER" id="PTHR34605">
    <property type="entry name" value="PHAGE_INTEGRASE DOMAIN-CONTAINING PROTEIN"/>
    <property type="match status" value="1"/>
</dbReference>
<dbReference type="Gene3D" id="1.10.443.10">
    <property type="entry name" value="Intergrase catalytic core"/>
    <property type="match status" value="1"/>
</dbReference>